<dbReference type="SMR" id="A0A078JCA6"/>
<evidence type="ECO:0000256" key="3">
    <source>
        <dbReference type="ARBA" id="ARBA00023186"/>
    </source>
</evidence>
<dbReference type="PANTHER" id="PTHR45625:SF4">
    <property type="entry name" value="PEPTIDYLPROLYL ISOMERASE DOMAIN AND WD REPEAT-CONTAINING PROTEIN 1"/>
    <property type="match status" value="1"/>
</dbReference>
<dbReference type="PaxDb" id="3708-A0A078JCA6"/>
<gene>
    <name evidence="5" type="primary">BnaCnng42430D</name>
    <name evidence="5" type="ORF">GSBRNA2T00039532001</name>
</gene>
<evidence type="ECO:0000256" key="2">
    <source>
        <dbReference type="ARBA" id="ARBA00023110"/>
    </source>
</evidence>
<dbReference type="PANTHER" id="PTHR45625">
    <property type="entry name" value="PEPTIDYL-PROLYL CIS-TRANS ISOMERASE-RELATED"/>
    <property type="match status" value="1"/>
</dbReference>
<proteinExistence type="predicted"/>
<protein>
    <recommendedName>
        <fullName evidence="1">peptidylprolyl isomerase</fullName>
        <ecNumber evidence="1">5.2.1.8</ecNumber>
    </recommendedName>
</protein>
<dbReference type="InterPro" id="IPR044666">
    <property type="entry name" value="Cyclophilin_A-like"/>
</dbReference>
<name>A0A078JCA6_BRANA</name>
<accession>A0A078JCA6</accession>
<evidence type="ECO:0000313" key="5">
    <source>
        <dbReference type="EMBL" id="CDY63671.1"/>
    </source>
</evidence>
<dbReference type="Gramene" id="CDY63671">
    <property type="protein sequence ID" value="CDY63671"/>
    <property type="gene ID" value="GSBRNA2T00039532001"/>
</dbReference>
<dbReference type="GO" id="GO:0003755">
    <property type="term" value="F:peptidyl-prolyl cis-trans isomerase activity"/>
    <property type="evidence" value="ECO:0007669"/>
    <property type="project" value="UniProtKB-KW"/>
</dbReference>
<dbReference type="AlphaFoldDB" id="A0A078JCA6"/>
<dbReference type="Proteomes" id="UP000028999">
    <property type="component" value="Unassembled WGS sequence"/>
</dbReference>
<evidence type="ECO:0000313" key="6">
    <source>
        <dbReference type="Proteomes" id="UP000028999"/>
    </source>
</evidence>
<keyword evidence="4" id="KW-0413">Isomerase</keyword>
<dbReference type="EMBL" id="LK034335">
    <property type="protein sequence ID" value="CDY63671.1"/>
    <property type="molecule type" value="Genomic_DNA"/>
</dbReference>
<evidence type="ECO:0000256" key="1">
    <source>
        <dbReference type="ARBA" id="ARBA00013194"/>
    </source>
</evidence>
<evidence type="ECO:0000256" key="4">
    <source>
        <dbReference type="ARBA" id="ARBA00023235"/>
    </source>
</evidence>
<dbReference type="Gene3D" id="2.40.100.10">
    <property type="entry name" value="Cyclophilin-like"/>
    <property type="match status" value="1"/>
</dbReference>
<keyword evidence="6" id="KW-1185">Reference proteome</keyword>
<dbReference type="InterPro" id="IPR029000">
    <property type="entry name" value="Cyclophilin-like_dom_sf"/>
</dbReference>
<organism evidence="5 6">
    <name type="scientific">Brassica napus</name>
    <name type="common">Rape</name>
    <dbReference type="NCBI Taxonomy" id="3708"/>
    <lineage>
        <taxon>Eukaryota</taxon>
        <taxon>Viridiplantae</taxon>
        <taxon>Streptophyta</taxon>
        <taxon>Embryophyta</taxon>
        <taxon>Tracheophyta</taxon>
        <taxon>Spermatophyta</taxon>
        <taxon>Magnoliopsida</taxon>
        <taxon>eudicotyledons</taxon>
        <taxon>Gunneridae</taxon>
        <taxon>Pentapetalae</taxon>
        <taxon>rosids</taxon>
        <taxon>malvids</taxon>
        <taxon>Brassicales</taxon>
        <taxon>Brassicaceae</taxon>
        <taxon>Brassiceae</taxon>
        <taxon>Brassica</taxon>
    </lineage>
</organism>
<dbReference type="EC" id="5.2.1.8" evidence="1"/>
<reference evidence="5 6" key="1">
    <citation type="journal article" date="2014" name="Science">
        <title>Plant genetics. Early allopolyploid evolution in the post-Neolithic Brassica napus oilseed genome.</title>
        <authorList>
            <person name="Chalhoub B."/>
            <person name="Denoeud F."/>
            <person name="Liu S."/>
            <person name="Parkin I.A."/>
            <person name="Tang H."/>
            <person name="Wang X."/>
            <person name="Chiquet J."/>
            <person name="Belcram H."/>
            <person name="Tong C."/>
            <person name="Samans B."/>
            <person name="Correa M."/>
            <person name="Da Silva C."/>
            <person name="Just J."/>
            <person name="Falentin C."/>
            <person name="Koh C.S."/>
            <person name="Le Clainche I."/>
            <person name="Bernard M."/>
            <person name="Bento P."/>
            <person name="Noel B."/>
            <person name="Labadie K."/>
            <person name="Alberti A."/>
            <person name="Charles M."/>
            <person name="Arnaud D."/>
            <person name="Guo H."/>
            <person name="Daviaud C."/>
            <person name="Alamery S."/>
            <person name="Jabbari K."/>
            <person name="Zhao M."/>
            <person name="Edger P.P."/>
            <person name="Chelaifa H."/>
            <person name="Tack D."/>
            <person name="Lassalle G."/>
            <person name="Mestiri I."/>
            <person name="Schnel N."/>
            <person name="Le Paslier M.C."/>
            <person name="Fan G."/>
            <person name="Renault V."/>
            <person name="Bayer P.E."/>
            <person name="Golicz A.A."/>
            <person name="Manoli S."/>
            <person name="Lee T.H."/>
            <person name="Thi V.H."/>
            <person name="Chalabi S."/>
            <person name="Hu Q."/>
            <person name="Fan C."/>
            <person name="Tollenaere R."/>
            <person name="Lu Y."/>
            <person name="Battail C."/>
            <person name="Shen J."/>
            <person name="Sidebottom C.H."/>
            <person name="Wang X."/>
            <person name="Canaguier A."/>
            <person name="Chauveau A."/>
            <person name="Berard A."/>
            <person name="Deniot G."/>
            <person name="Guan M."/>
            <person name="Liu Z."/>
            <person name="Sun F."/>
            <person name="Lim Y.P."/>
            <person name="Lyons E."/>
            <person name="Town C.D."/>
            <person name="Bancroft I."/>
            <person name="Wang X."/>
            <person name="Meng J."/>
            <person name="Ma J."/>
            <person name="Pires J.C."/>
            <person name="King G.J."/>
            <person name="Brunel D."/>
            <person name="Delourme R."/>
            <person name="Renard M."/>
            <person name="Aury J.M."/>
            <person name="Adams K.L."/>
            <person name="Batley J."/>
            <person name="Snowdon R.J."/>
            <person name="Tost J."/>
            <person name="Edwards D."/>
            <person name="Zhou Y."/>
            <person name="Hua W."/>
            <person name="Sharpe A.G."/>
            <person name="Paterson A.H."/>
            <person name="Guan C."/>
            <person name="Wincker P."/>
        </authorList>
    </citation>
    <scope>NUCLEOTIDE SEQUENCE [LARGE SCALE GENOMIC DNA]</scope>
    <source>
        <strain evidence="6">cv. Darmor-bzh</strain>
    </source>
</reference>
<keyword evidence="2" id="KW-0697">Rotamase</keyword>
<dbReference type="SUPFAM" id="SSF50891">
    <property type="entry name" value="Cyclophilin-like"/>
    <property type="match status" value="1"/>
</dbReference>
<keyword evidence="3" id="KW-0143">Chaperone</keyword>
<dbReference type="STRING" id="3708.A0A078JCA6"/>
<sequence>MYYNYSLRTCRNVELSRRGYNDNVLFHRIIKFVPLVLILFHDFIVQGGDCTGTGRGWQSIYGYILSLINAG</sequence>